<dbReference type="PANTHER" id="PTHR36113">
    <property type="entry name" value="LYASE, PUTATIVE-RELATED-RELATED"/>
    <property type="match status" value="1"/>
</dbReference>
<dbReference type="GO" id="GO:0046872">
    <property type="term" value="F:metal ion binding"/>
    <property type="evidence" value="ECO:0007669"/>
    <property type="project" value="UniProtKB-KW"/>
</dbReference>
<keyword evidence="1" id="KW-0479">Metal-binding</keyword>
<dbReference type="EMBL" id="JANLCK010000003">
    <property type="protein sequence ID" value="MCS5725485.1"/>
    <property type="molecule type" value="Genomic_DNA"/>
</dbReference>
<dbReference type="PROSITE" id="PS51819">
    <property type="entry name" value="VOC"/>
    <property type="match status" value="1"/>
</dbReference>
<sequence length="128" mass="14468">MQLRGVHHIAVIATDYERSKAFYCGVLGCTLLREVHRADRDSWMGDLALNGSYLIELFSFPSPPARATWPEATGLRHLAFAVESVAEARRELLAAGVRCEEVRTDPHTGKQMMFFFDPDDLPLELYQV</sequence>
<feature type="domain" description="VOC" evidence="2">
    <location>
        <begin position="5"/>
        <end position="128"/>
    </location>
</feature>
<dbReference type="InterPro" id="IPR004360">
    <property type="entry name" value="Glyas_Fos-R_dOase_dom"/>
</dbReference>
<dbReference type="InterPro" id="IPR029068">
    <property type="entry name" value="Glyas_Bleomycin-R_OHBP_Dase"/>
</dbReference>
<name>A0AA41XGV1_9MICO</name>
<evidence type="ECO:0000259" key="2">
    <source>
        <dbReference type="PROSITE" id="PS51819"/>
    </source>
</evidence>
<gene>
    <name evidence="3" type="ORF">N1028_06205</name>
</gene>
<comment type="caution">
    <text evidence="3">The sequence shown here is derived from an EMBL/GenBank/DDBJ whole genome shotgun (WGS) entry which is preliminary data.</text>
</comment>
<dbReference type="NCBIfam" id="NF008551">
    <property type="entry name" value="PRK11478.1"/>
    <property type="match status" value="1"/>
</dbReference>
<dbReference type="RefSeq" id="WP_259525992.1">
    <property type="nucleotide sequence ID" value="NZ_JANLCK010000003.1"/>
</dbReference>
<reference evidence="3" key="1">
    <citation type="submission" date="2022-08" db="EMBL/GenBank/DDBJ databases">
        <authorList>
            <person name="Deng Y."/>
            <person name="Han X.-F."/>
            <person name="Zhang Y.-Q."/>
        </authorList>
    </citation>
    <scope>NUCLEOTIDE SEQUENCE</scope>
    <source>
        <strain evidence="3">CPCC 203407</strain>
    </source>
</reference>
<protein>
    <submittedName>
        <fullName evidence="3">VOC family protein</fullName>
    </submittedName>
</protein>
<keyword evidence="4" id="KW-1185">Reference proteome</keyword>
<dbReference type="InterPro" id="IPR037478">
    <property type="entry name" value="YwkD-like_dom"/>
</dbReference>
<proteinExistence type="predicted"/>
<evidence type="ECO:0000256" key="1">
    <source>
        <dbReference type="ARBA" id="ARBA00022723"/>
    </source>
</evidence>
<evidence type="ECO:0000313" key="3">
    <source>
        <dbReference type="EMBL" id="MCS5725485.1"/>
    </source>
</evidence>
<evidence type="ECO:0000313" key="4">
    <source>
        <dbReference type="Proteomes" id="UP001165587"/>
    </source>
</evidence>
<dbReference type="PANTHER" id="PTHR36113:SF6">
    <property type="entry name" value="FOSFOMYCIN RESISTANCE PROTEIN FOSX"/>
    <property type="match status" value="1"/>
</dbReference>
<organism evidence="3 4">
    <name type="scientific">Herbiconiux oxytropis</name>
    <dbReference type="NCBI Taxonomy" id="2970915"/>
    <lineage>
        <taxon>Bacteria</taxon>
        <taxon>Bacillati</taxon>
        <taxon>Actinomycetota</taxon>
        <taxon>Actinomycetes</taxon>
        <taxon>Micrococcales</taxon>
        <taxon>Microbacteriaceae</taxon>
        <taxon>Herbiconiux</taxon>
    </lineage>
</organism>
<dbReference type="AlphaFoldDB" id="A0AA41XGV1"/>
<dbReference type="Gene3D" id="3.10.180.10">
    <property type="entry name" value="2,3-Dihydroxybiphenyl 1,2-Dioxygenase, domain 1"/>
    <property type="match status" value="1"/>
</dbReference>
<dbReference type="InterPro" id="IPR051332">
    <property type="entry name" value="Fosfomycin_Res_Enzymes"/>
</dbReference>
<dbReference type="SUPFAM" id="SSF54593">
    <property type="entry name" value="Glyoxalase/Bleomycin resistance protein/Dihydroxybiphenyl dioxygenase"/>
    <property type="match status" value="1"/>
</dbReference>
<accession>A0AA41XGV1</accession>
<dbReference type="Proteomes" id="UP001165587">
    <property type="component" value="Unassembled WGS sequence"/>
</dbReference>
<dbReference type="InterPro" id="IPR037523">
    <property type="entry name" value="VOC_core"/>
</dbReference>
<dbReference type="Pfam" id="PF00903">
    <property type="entry name" value="Glyoxalase"/>
    <property type="match status" value="1"/>
</dbReference>
<dbReference type="CDD" id="cd08352">
    <property type="entry name" value="VOC_Bs_YwkD_like"/>
    <property type="match status" value="1"/>
</dbReference>